<keyword evidence="9" id="KW-0325">Glycoprotein</keyword>
<dbReference type="InterPro" id="IPR029052">
    <property type="entry name" value="Metallo-depent_PP-like"/>
</dbReference>
<evidence type="ECO:0000256" key="3">
    <source>
        <dbReference type="ARBA" id="ARBA00008234"/>
    </source>
</evidence>
<dbReference type="EMBL" id="CAJZBQ010000037">
    <property type="protein sequence ID" value="CAG9325212.1"/>
    <property type="molecule type" value="Genomic_DNA"/>
</dbReference>
<gene>
    <name evidence="12" type="ORF">BSTOLATCC_MIC37958</name>
</gene>
<evidence type="ECO:0000256" key="6">
    <source>
        <dbReference type="ARBA" id="ARBA00022729"/>
    </source>
</evidence>
<feature type="domain" description="Sphingomyelin phosphodiesterase C-terminal" evidence="11">
    <location>
        <begin position="293"/>
        <end position="398"/>
    </location>
</feature>
<sequence length="435" mass="50505">MPAINPWPETGNNTFFVLQITDIHLDFLYQPGSQSSNCNSPLCCRNGEGDAGYWGTRAVCDLPPHTLLAFLQDFKQYNISFVVWTGDNSPHDQWNYDIDQVLNYTKTITKWFKEYIDVPVFPVIGNHDCFPMDFFNPGHEQVLIGNLSEWWEGWLSPEEIQQFSINGFYSALEPNTGFRVIGINNILGDNLNIFLVPNNTDPSQMLEWLRNELYQAEKNNEPVIIIGHIPNGDKFLDSDWARHYRVIVNRFQNIIRGQFFGHTHYDEFTVVNSIIPNTKNPGVIHTAPAFTTHSYINPSFRLYEYDWETKHLVNIHQYRLPLYQVNQGPSEAVFEKAYDYKGLYKMNDMSPSSFELIAEQVLNDAGFAQKFYENWLSQYPDEAGQCDEKCQKSLYCRLTSDVFNEAVTCDVDNKSSYLLYRVLEAWQGPWEYISE</sequence>
<dbReference type="SUPFAM" id="SSF56300">
    <property type="entry name" value="Metallo-dependent phosphatases"/>
    <property type="match status" value="1"/>
</dbReference>
<evidence type="ECO:0000256" key="8">
    <source>
        <dbReference type="ARBA" id="ARBA00022833"/>
    </source>
</evidence>
<name>A0AAU9JJC8_9CILI</name>
<dbReference type="GO" id="GO:0046872">
    <property type="term" value="F:metal ion binding"/>
    <property type="evidence" value="ECO:0007669"/>
    <property type="project" value="UniProtKB-KW"/>
</dbReference>
<evidence type="ECO:0000256" key="7">
    <source>
        <dbReference type="ARBA" id="ARBA00022801"/>
    </source>
</evidence>
<comment type="similarity">
    <text evidence="3">Belongs to the acid sphingomyelinase family.</text>
</comment>
<keyword evidence="8" id="KW-0862">Zinc</keyword>
<evidence type="ECO:0000256" key="1">
    <source>
        <dbReference type="ARBA" id="ARBA00001947"/>
    </source>
</evidence>
<evidence type="ECO:0000256" key="2">
    <source>
        <dbReference type="ARBA" id="ARBA00004613"/>
    </source>
</evidence>
<comment type="cofactor">
    <cofactor evidence="1">
        <name>Zn(2+)</name>
        <dbReference type="ChEBI" id="CHEBI:29105"/>
    </cofactor>
</comment>
<dbReference type="InterPro" id="IPR004843">
    <property type="entry name" value="Calcineurin-like_PHP"/>
</dbReference>
<protein>
    <recommendedName>
        <fullName evidence="14">Sphingomyelin phosphodiesterase</fullName>
    </recommendedName>
</protein>
<dbReference type="InterPro" id="IPR041805">
    <property type="entry name" value="ASMase/PPN1_MPP"/>
</dbReference>
<keyword evidence="5" id="KW-0479">Metal-binding</keyword>
<dbReference type="PANTHER" id="PTHR10340:SF57">
    <property type="entry name" value="METALLOPHOS DOMAIN-CONTAINING PROTEIN"/>
    <property type="match status" value="1"/>
</dbReference>
<dbReference type="InterPro" id="IPR045473">
    <property type="entry name" value="ASM_C"/>
</dbReference>
<evidence type="ECO:0000313" key="12">
    <source>
        <dbReference type="EMBL" id="CAG9325212.1"/>
    </source>
</evidence>
<dbReference type="AlphaFoldDB" id="A0AAU9JJC8"/>
<proteinExistence type="inferred from homology"/>
<dbReference type="Pfam" id="PF19272">
    <property type="entry name" value="ASMase_C"/>
    <property type="match status" value="1"/>
</dbReference>
<keyword evidence="4" id="KW-0964">Secreted</keyword>
<dbReference type="Gene3D" id="3.60.21.10">
    <property type="match status" value="1"/>
</dbReference>
<organism evidence="12 13">
    <name type="scientific">Blepharisma stoltei</name>
    <dbReference type="NCBI Taxonomy" id="1481888"/>
    <lineage>
        <taxon>Eukaryota</taxon>
        <taxon>Sar</taxon>
        <taxon>Alveolata</taxon>
        <taxon>Ciliophora</taxon>
        <taxon>Postciliodesmatophora</taxon>
        <taxon>Heterotrichea</taxon>
        <taxon>Heterotrichida</taxon>
        <taxon>Blepharismidae</taxon>
        <taxon>Blepharisma</taxon>
    </lineage>
</organism>
<comment type="subcellular location">
    <subcellularLocation>
        <location evidence="2">Secreted</location>
    </subcellularLocation>
</comment>
<keyword evidence="6" id="KW-0732">Signal</keyword>
<dbReference type="Proteomes" id="UP001162131">
    <property type="component" value="Unassembled WGS sequence"/>
</dbReference>
<dbReference type="GO" id="GO:0016787">
    <property type="term" value="F:hydrolase activity"/>
    <property type="evidence" value="ECO:0007669"/>
    <property type="project" value="UniProtKB-KW"/>
</dbReference>
<keyword evidence="7" id="KW-0378">Hydrolase</keyword>
<feature type="domain" description="Calcineurin-like phosphoesterase" evidence="10">
    <location>
        <begin position="17"/>
        <end position="265"/>
    </location>
</feature>
<evidence type="ECO:0000259" key="11">
    <source>
        <dbReference type="Pfam" id="PF19272"/>
    </source>
</evidence>
<accession>A0AAU9JJC8</accession>
<evidence type="ECO:0008006" key="14">
    <source>
        <dbReference type="Google" id="ProtNLM"/>
    </source>
</evidence>
<comment type="caution">
    <text evidence="12">The sequence shown here is derived from an EMBL/GenBank/DDBJ whole genome shotgun (WGS) entry which is preliminary data.</text>
</comment>
<dbReference type="PANTHER" id="PTHR10340">
    <property type="entry name" value="SPHINGOMYELIN PHOSPHODIESTERASE"/>
    <property type="match status" value="1"/>
</dbReference>
<evidence type="ECO:0000256" key="9">
    <source>
        <dbReference type="ARBA" id="ARBA00023180"/>
    </source>
</evidence>
<dbReference type="CDD" id="cd00842">
    <property type="entry name" value="MPP_ASMase"/>
    <property type="match status" value="1"/>
</dbReference>
<keyword evidence="13" id="KW-1185">Reference proteome</keyword>
<evidence type="ECO:0000259" key="10">
    <source>
        <dbReference type="Pfam" id="PF00149"/>
    </source>
</evidence>
<dbReference type="GO" id="GO:0005576">
    <property type="term" value="C:extracellular region"/>
    <property type="evidence" value="ECO:0007669"/>
    <property type="project" value="UniProtKB-SubCell"/>
</dbReference>
<dbReference type="Pfam" id="PF00149">
    <property type="entry name" value="Metallophos"/>
    <property type="match status" value="1"/>
</dbReference>
<evidence type="ECO:0000256" key="5">
    <source>
        <dbReference type="ARBA" id="ARBA00022723"/>
    </source>
</evidence>
<reference evidence="12" key="1">
    <citation type="submission" date="2021-09" db="EMBL/GenBank/DDBJ databases">
        <authorList>
            <consortium name="AG Swart"/>
            <person name="Singh M."/>
            <person name="Singh A."/>
            <person name="Seah K."/>
            <person name="Emmerich C."/>
        </authorList>
    </citation>
    <scope>NUCLEOTIDE SEQUENCE</scope>
    <source>
        <strain evidence="12">ATCC30299</strain>
    </source>
</reference>
<evidence type="ECO:0000313" key="13">
    <source>
        <dbReference type="Proteomes" id="UP001162131"/>
    </source>
</evidence>
<evidence type="ECO:0000256" key="4">
    <source>
        <dbReference type="ARBA" id="ARBA00022525"/>
    </source>
</evidence>